<gene>
    <name evidence="5" type="ORF">ACFQRG_00145</name>
</gene>
<dbReference type="Gene3D" id="3.20.20.70">
    <property type="entry name" value="Aldolase class I"/>
    <property type="match status" value="1"/>
</dbReference>
<keyword evidence="6" id="KW-1185">Reference proteome</keyword>
<dbReference type="RefSeq" id="WP_380962385.1">
    <property type="nucleotide sequence ID" value="NZ_JBHTCO010000001.1"/>
</dbReference>
<dbReference type="InterPro" id="IPR043594">
    <property type="entry name" value="HMGL"/>
</dbReference>
<evidence type="ECO:0000259" key="4">
    <source>
        <dbReference type="PROSITE" id="PS50991"/>
    </source>
</evidence>
<name>A0ABW2PQ31_9BACL</name>
<sequence length="306" mass="33481">MSLPDKVTIIEVGPRDGLQNEKNMIPTETKVQFIKALKQANLPEMELTSFVSPKWVPQMKDADEVIEQCLDQTRNFVLAPNQKGIERFYQSGANEIAVFVGASNTFNKKNINKTTNESLEELKPLISDLKQNGKFVRACISTAFYCPYEGKVAAEEVIKLSETFANYGVDELSVADTVGMATPKEVYDLLNSLKSNLPKGIMLTGHFHNTRGTALANIYASLEAGVDRFDSSAGGLGGCPFAPGASGNVATEDVLYMLHGMGIETGVDIEKVIKAVDIVAPYMTRTFDSKLYQLQKNNHLTPTTKG</sequence>
<organism evidence="5 6">
    <name type="scientific">Scopulibacillus cellulosilyticus</name>
    <dbReference type="NCBI Taxonomy" id="2665665"/>
    <lineage>
        <taxon>Bacteria</taxon>
        <taxon>Bacillati</taxon>
        <taxon>Bacillota</taxon>
        <taxon>Bacilli</taxon>
        <taxon>Bacillales</taxon>
        <taxon>Sporolactobacillaceae</taxon>
        <taxon>Scopulibacillus</taxon>
    </lineage>
</organism>
<dbReference type="PANTHER" id="PTHR42738:SF7">
    <property type="entry name" value="HYDROXYMETHYLGLUTARYL-COA LYASE"/>
    <property type="match status" value="1"/>
</dbReference>
<comment type="caution">
    <text evidence="5">The sequence shown here is derived from an EMBL/GenBank/DDBJ whole genome shotgun (WGS) entry which is preliminary data.</text>
</comment>
<dbReference type="NCBIfam" id="NF004283">
    <property type="entry name" value="PRK05692.1"/>
    <property type="match status" value="1"/>
</dbReference>
<evidence type="ECO:0000313" key="6">
    <source>
        <dbReference type="Proteomes" id="UP001596505"/>
    </source>
</evidence>
<dbReference type="CDD" id="cd07938">
    <property type="entry name" value="DRE_TIM_HMGL"/>
    <property type="match status" value="1"/>
</dbReference>
<accession>A0ABW2PQ31</accession>
<dbReference type="EMBL" id="JBHTCO010000001">
    <property type="protein sequence ID" value="MFC7391422.1"/>
    <property type="molecule type" value="Genomic_DNA"/>
</dbReference>
<dbReference type="GO" id="GO:0016829">
    <property type="term" value="F:lyase activity"/>
    <property type="evidence" value="ECO:0007669"/>
    <property type="project" value="UniProtKB-KW"/>
</dbReference>
<dbReference type="PROSITE" id="PS50991">
    <property type="entry name" value="PYR_CT"/>
    <property type="match status" value="1"/>
</dbReference>
<evidence type="ECO:0000313" key="5">
    <source>
        <dbReference type="EMBL" id="MFC7391422.1"/>
    </source>
</evidence>
<evidence type="ECO:0000256" key="1">
    <source>
        <dbReference type="ARBA" id="ARBA00009405"/>
    </source>
</evidence>
<dbReference type="Proteomes" id="UP001596505">
    <property type="component" value="Unassembled WGS sequence"/>
</dbReference>
<dbReference type="Pfam" id="PF00682">
    <property type="entry name" value="HMGL-like"/>
    <property type="match status" value="1"/>
</dbReference>
<comment type="similarity">
    <text evidence="1">Belongs to the HMG-CoA lyase family.</text>
</comment>
<evidence type="ECO:0000256" key="2">
    <source>
        <dbReference type="ARBA" id="ARBA00022723"/>
    </source>
</evidence>
<proteinExistence type="inferred from homology"/>
<dbReference type="InterPro" id="IPR013785">
    <property type="entry name" value="Aldolase_TIM"/>
</dbReference>
<dbReference type="InterPro" id="IPR000891">
    <property type="entry name" value="PYR_CT"/>
</dbReference>
<reference evidence="6" key="1">
    <citation type="journal article" date="2019" name="Int. J. Syst. Evol. Microbiol.">
        <title>The Global Catalogue of Microorganisms (GCM) 10K type strain sequencing project: providing services to taxonomists for standard genome sequencing and annotation.</title>
        <authorList>
            <consortium name="The Broad Institute Genomics Platform"/>
            <consortium name="The Broad Institute Genome Sequencing Center for Infectious Disease"/>
            <person name="Wu L."/>
            <person name="Ma J."/>
        </authorList>
    </citation>
    <scope>NUCLEOTIDE SEQUENCE [LARGE SCALE GENOMIC DNA]</scope>
    <source>
        <strain evidence="6">CGMCC 1.16305</strain>
    </source>
</reference>
<dbReference type="SUPFAM" id="SSF51569">
    <property type="entry name" value="Aldolase"/>
    <property type="match status" value="1"/>
</dbReference>
<protein>
    <submittedName>
        <fullName evidence="5">Hydroxymethylglutaryl-CoA lyase</fullName>
    </submittedName>
</protein>
<evidence type="ECO:0000256" key="3">
    <source>
        <dbReference type="ARBA" id="ARBA00023239"/>
    </source>
</evidence>
<keyword evidence="2" id="KW-0479">Metal-binding</keyword>
<keyword evidence="3 5" id="KW-0456">Lyase</keyword>
<feature type="domain" description="Pyruvate carboxyltransferase" evidence="4">
    <location>
        <begin position="7"/>
        <end position="273"/>
    </location>
</feature>
<dbReference type="PANTHER" id="PTHR42738">
    <property type="entry name" value="HYDROXYMETHYLGLUTARYL-COA LYASE"/>
    <property type="match status" value="1"/>
</dbReference>